<evidence type="ECO:0000256" key="9">
    <source>
        <dbReference type="SAM" id="MobiDB-lite"/>
    </source>
</evidence>
<keyword evidence="2 6" id="KW-0145">Chemotaxis</keyword>
<feature type="active site" evidence="6 7">
    <location>
        <position position="219"/>
    </location>
</feature>
<feature type="domain" description="CheB-type methylesterase" evidence="11">
    <location>
        <begin position="181"/>
        <end position="373"/>
    </location>
</feature>
<dbReference type="PANTHER" id="PTHR42872">
    <property type="entry name" value="PROTEIN-GLUTAMATE METHYLESTERASE/PROTEIN-GLUTAMINE GLUTAMINASE"/>
    <property type="match status" value="1"/>
</dbReference>
<dbReference type="PANTHER" id="PTHR42872:SF6">
    <property type="entry name" value="PROTEIN-GLUTAMATE METHYLESTERASE_PROTEIN-GLUTAMINE GLUTAMINASE"/>
    <property type="match status" value="1"/>
</dbReference>
<evidence type="ECO:0000256" key="4">
    <source>
        <dbReference type="ARBA" id="ARBA00022801"/>
    </source>
</evidence>
<keyword evidence="4 6" id="KW-0378">Hydrolase</keyword>
<comment type="catalytic activity">
    <reaction evidence="6">
        <text>L-glutaminyl-[protein] + H2O = L-glutamyl-[protein] + NH4(+)</text>
        <dbReference type="Rhea" id="RHEA:16441"/>
        <dbReference type="Rhea" id="RHEA-COMP:10207"/>
        <dbReference type="Rhea" id="RHEA-COMP:10208"/>
        <dbReference type="ChEBI" id="CHEBI:15377"/>
        <dbReference type="ChEBI" id="CHEBI:28938"/>
        <dbReference type="ChEBI" id="CHEBI:29973"/>
        <dbReference type="ChEBI" id="CHEBI:30011"/>
        <dbReference type="EC" id="3.5.1.44"/>
    </reaction>
</comment>
<dbReference type="NCBIfam" id="NF009206">
    <property type="entry name" value="PRK12555.1"/>
    <property type="match status" value="1"/>
</dbReference>
<comment type="domain">
    <text evidence="6">Contains a C-terminal catalytic domain, and an N-terminal region which modulates catalytic activity.</text>
</comment>
<gene>
    <name evidence="12" type="primary">cheB_1</name>
    <name evidence="6" type="synonym">cheB</name>
    <name evidence="12" type="ORF">LMG19083_01711</name>
</gene>
<dbReference type="SUPFAM" id="SSF52172">
    <property type="entry name" value="CheY-like"/>
    <property type="match status" value="1"/>
</dbReference>
<evidence type="ECO:0000256" key="8">
    <source>
        <dbReference type="PROSITE-ProRule" id="PRU00169"/>
    </source>
</evidence>
<evidence type="ECO:0000313" key="13">
    <source>
        <dbReference type="Proteomes" id="UP001189813"/>
    </source>
</evidence>
<dbReference type="SUPFAM" id="SSF52738">
    <property type="entry name" value="Methylesterase CheB, C-terminal domain"/>
    <property type="match status" value="1"/>
</dbReference>
<reference evidence="12 13" key="1">
    <citation type="submission" date="2023-07" db="EMBL/GenBank/DDBJ databases">
        <authorList>
            <person name="Peeters C."/>
        </authorList>
    </citation>
    <scope>NUCLEOTIDE SEQUENCE [LARGE SCALE GENOMIC DNA]</scope>
    <source>
        <strain evidence="12 13">LMG 19083</strain>
    </source>
</reference>
<evidence type="ECO:0000256" key="2">
    <source>
        <dbReference type="ARBA" id="ARBA00022500"/>
    </source>
</evidence>
<dbReference type="InterPro" id="IPR000673">
    <property type="entry name" value="Sig_transdc_resp-reg_Me-estase"/>
</dbReference>
<comment type="subcellular location">
    <subcellularLocation>
        <location evidence="6">Cytoplasm</location>
    </subcellularLocation>
</comment>
<keyword evidence="3 6" id="KW-0597">Phosphoprotein</keyword>
<evidence type="ECO:0000313" key="12">
    <source>
        <dbReference type="EMBL" id="CAJ0788351.1"/>
    </source>
</evidence>
<dbReference type="Pfam" id="PF00072">
    <property type="entry name" value="Response_reg"/>
    <property type="match status" value="1"/>
</dbReference>
<dbReference type="Gene3D" id="3.40.50.2300">
    <property type="match status" value="1"/>
</dbReference>
<dbReference type="CDD" id="cd17541">
    <property type="entry name" value="REC_CheB-like"/>
    <property type="match status" value="1"/>
</dbReference>
<accession>A0ABN9IRJ2</accession>
<comment type="similarity">
    <text evidence="6">Belongs to the CheB family.</text>
</comment>
<comment type="PTM">
    <text evidence="6">Phosphorylated by CheA. Phosphorylation of the N-terminal regulatory domain activates the methylesterase activity.</text>
</comment>
<dbReference type="InterPro" id="IPR035909">
    <property type="entry name" value="CheB_C"/>
</dbReference>
<dbReference type="RefSeq" id="WP_316665208.1">
    <property type="nucleotide sequence ID" value="NZ_CATZBU010000003.1"/>
</dbReference>
<feature type="domain" description="Response regulatory" evidence="10">
    <location>
        <begin position="8"/>
        <end position="125"/>
    </location>
</feature>
<evidence type="ECO:0000256" key="7">
    <source>
        <dbReference type="PROSITE-ProRule" id="PRU00050"/>
    </source>
</evidence>
<dbReference type="InterPro" id="IPR008248">
    <property type="entry name" value="CheB-like"/>
</dbReference>
<comment type="catalytic activity">
    <reaction evidence="5 6">
        <text>[protein]-L-glutamate 5-O-methyl ester + H2O = L-glutamyl-[protein] + methanol + H(+)</text>
        <dbReference type="Rhea" id="RHEA:23236"/>
        <dbReference type="Rhea" id="RHEA-COMP:10208"/>
        <dbReference type="Rhea" id="RHEA-COMP:10311"/>
        <dbReference type="ChEBI" id="CHEBI:15377"/>
        <dbReference type="ChEBI" id="CHEBI:15378"/>
        <dbReference type="ChEBI" id="CHEBI:17790"/>
        <dbReference type="ChEBI" id="CHEBI:29973"/>
        <dbReference type="ChEBI" id="CHEBI:82795"/>
        <dbReference type="EC" id="3.1.1.61"/>
    </reaction>
</comment>
<dbReference type="Pfam" id="PF01339">
    <property type="entry name" value="CheB_methylest"/>
    <property type="match status" value="1"/>
</dbReference>
<dbReference type="InterPro" id="IPR011006">
    <property type="entry name" value="CheY-like_superfamily"/>
</dbReference>
<keyword evidence="13" id="KW-1185">Reference proteome</keyword>
<dbReference type="HAMAP" id="MF_00099">
    <property type="entry name" value="CheB_chemtxs"/>
    <property type="match status" value="1"/>
</dbReference>
<dbReference type="PIRSF" id="PIRSF000876">
    <property type="entry name" value="RR_chemtxs_CheB"/>
    <property type="match status" value="1"/>
</dbReference>
<evidence type="ECO:0000259" key="10">
    <source>
        <dbReference type="PROSITE" id="PS50110"/>
    </source>
</evidence>
<evidence type="ECO:0000256" key="6">
    <source>
        <dbReference type="HAMAP-Rule" id="MF_00099"/>
    </source>
</evidence>
<sequence>MNDKRKIQVLCIDDSALIRSILKEIINSQPDMEVVGVAPDPIIARDLIKQTNPDVLTLDVEMPKMDGLDFLEKLMRLRPTPVVMISSLTERGSEATLRALELGAVDFVAKPKLGMRDGMNEYADQIADKIRAAARARLRPRAAAPVAATGSANGGATASAPGAHVRAEPAPGTPAPVRTHFSSTEKLIIVGASTGGTEAIKDFLLEMPPDCPGILIVQHMPAGFTTSFAKRLDGLCRIRVKEAVHGERVLPGHAYIAPGDMHLSLGRSGANYVTELDQGPPVNRHRPAVDVLFRSAARNAGANALGVILTGMGKDGAVGMLEMRNAGAYNVAQDEASCVVYGMPKEAVAHGGVHEVLPLSQIGPHVLARLSAHGRVTRV</sequence>
<dbReference type="CDD" id="cd16432">
    <property type="entry name" value="CheB_Rec"/>
    <property type="match status" value="1"/>
</dbReference>
<dbReference type="Proteomes" id="UP001189813">
    <property type="component" value="Unassembled WGS sequence"/>
</dbReference>
<dbReference type="NCBIfam" id="NF001965">
    <property type="entry name" value="PRK00742.1"/>
    <property type="match status" value="1"/>
</dbReference>
<name>A0ABN9IRJ2_9RALS</name>
<evidence type="ECO:0000256" key="5">
    <source>
        <dbReference type="ARBA" id="ARBA00048267"/>
    </source>
</evidence>
<dbReference type="EC" id="3.1.1.61" evidence="6"/>
<feature type="modified residue" description="4-aspartylphosphate" evidence="6 8">
    <location>
        <position position="59"/>
    </location>
</feature>
<keyword evidence="1 6" id="KW-0963">Cytoplasm</keyword>
<feature type="active site" evidence="6 7">
    <location>
        <position position="193"/>
    </location>
</feature>
<dbReference type="InterPro" id="IPR001789">
    <property type="entry name" value="Sig_transdc_resp-reg_receiver"/>
</dbReference>
<dbReference type="PROSITE" id="PS50122">
    <property type="entry name" value="CHEB"/>
    <property type="match status" value="1"/>
</dbReference>
<dbReference type="PROSITE" id="PS50110">
    <property type="entry name" value="RESPONSE_REGULATORY"/>
    <property type="match status" value="1"/>
</dbReference>
<feature type="region of interest" description="Disordered" evidence="9">
    <location>
        <begin position="144"/>
        <end position="178"/>
    </location>
</feature>
<evidence type="ECO:0000256" key="1">
    <source>
        <dbReference type="ARBA" id="ARBA00022490"/>
    </source>
</evidence>
<dbReference type="Gene3D" id="3.40.50.180">
    <property type="entry name" value="Methylesterase CheB, C-terminal domain"/>
    <property type="match status" value="1"/>
</dbReference>
<comment type="caution">
    <text evidence="12">The sequence shown here is derived from an EMBL/GenBank/DDBJ whole genome shotgun (WGS) entry which is preliminary data.</text>
</comment>
<comment type="function">
    <text evidence="6">Involved in chemotaxis. Part of a chemotaxis signal transduction system that modulates chemotaxis in response to various stimuli. Catalyzes the demethylation of specific methylglutamate residues introduced into the chemoreceptors (methyl-accepting chemotaxis proteins or MCP) by CheR. Also mediates the irreversible deamidation of specific glutamine residues to glutamic acid.</text>
</comment>
<feature type="compositionally biased region" description="Low complexity" evidence="9">
    <location>
        <begin position="144"/>
        <end position="163"/>
    </location>
</feature>
<evidence type="ECO:0000256" key="3">
    <source>
        <dbReference type="ARBA" id="ARBA00022553"/>
    </source>
</evidence>
<proteinExistence type="inferred from homology"/>
<dbReference type="EMBL" id="CATZBU010000003">
    <property type="protein sequence ID" value="CAJ0788351.1"/>
    <property type="molecule type" value="Genomic_DNA"/>
</dbReference>
<feature type="active site" evidence="6 7">
    <location>
        <position position="315"/>
    </location>
</feature>
<dbReference type="GO" id="GO:0008984">
    <property type="term" value="F:protein-glutamate methylesterase activity"/>
    <property type="evidence" value="ECO:0007669"/>
    <property type="project" value="UniProtKB-EC"/>
</dbReference>
<dbReference type="EC" id="3.5.1.44" evidence="6"/>
<protein>
    <recommendedName>
        <fullName evidence="6">Protein-glutamate methylesterase/protein-glutamine glutaminase</fullName>
        <ecNumber evidence="6">3.1.1.61</ecNumber>
        <ecNumber evidence="6">3.5.1.44</ecNumber>
    </recommendedName>
</protein>
<organism evidence="12 13">
    <name type="scientific">Ralstonia psammae</name>
    <dbReference type="NCBI Taxonomy" id="3058598"/>
    <lineage>
        <taxon>Bacteria</taxon>
        <taxon>Pseudomonadati</taxon>
        <taxon>Pseudomonadota</taxon>
        <taxon>Betaproteobacteria</taxon>
        <taxon>Burkholderiales</taxon>
        <taxon>Burkholderiaceae</taxon>
        <taxon>Ralstonia</taxon>
    </lineage>
</organism>
<dbReference type="SMART" id="SM00448">
    <property type="entry name" value="REC"/>
    <property type="match status" value="1"/>
</dbReference>
<evidence type="ECO:0000259" key="11">
    <source>
        <dbReference type="PROSITE" id="PS50122"/>
    </source>
</evidence>